<reference evidence="1" key="1">
    <citation type="submission" date="2015-04" db="UniProtKB">
        <authorList>
            <consortium name="EnsemblPlants"/>
        </authorList>
    </citation>
    <scope>IDENTIFICATION</scope>
</reference>
<name>A0A0E0M2R7_ORYPU</name>
<evidence type="ECO:0000313" key="2">
    <source>
        <dbReference type="Proteomes" id="UP000026962"/>
    </source>
</evidence>
<dbReference type="AlphaFoldDB" id="A0A0E0M2R7"/>
<dbReference type="EnsemblPlants" id="OPUNC09G13110.1">
    <property type="protein sequence ID" value="OPUNC09G13110.1"/>
    <property type="gene ID" value="OPUNC09G13110"/>
</dbReference>
<reference evidence="1" key="2">
    <citation type="submission" date="2018-05" db="EMBL/GenBank/DDBJ databases">
        <title>OpunRS2 (Oryza punctata Reference Sequence Version 2).</title>
        <authorList>
            <person name="Zhang J."/>
            <person name="Kudrna D."/>
            <person name="Lee S."/>
            <person name="Talag J."/>
            <person name="Welchert J."/>
            <person name="Wing R.A."/>
        </authorList>
    </citation>
    <scope>NUCLEOTIDE SEQUENCE [LARGE SCALE GENOMIC DNA]</scope>
</reference>
<accession>A0A0E0M2R7</accession>
<organism evidence="1">
    <name type="scientific">Oryza punctata</name>
    <name type="common">Red rice</name>
    <dbReference type="NCBI Taxonomy" id="4537"/>
    <lineage>
        <taxon>Eukaryota</taxon>
        <taxon>Viridiplantae</taxon>
        <taxon>Streptophyta</taxon>
        <taxon>Embryophyta</taxon>
        <taxon>Tracheophyta</taxon>
        <taxon>Spermatophyta</taxon>
        <taxon>Magnoliopsida</taxon>
        <taxon>Liliopsida</taxon>
        <taxon>Poales</taxon>
        <taxon>Poaceae</taxon>
        <taxon>BOP clade</taxon>
        <taxon>Oryzoideae</taxon>
        <taxon>Oryzeae</taxon>
        <taxon>Oryzinae</taxon>
        <taxon>Oryza</taxon>
    </lineage>
</organism>
<keyword evidence="2" id="KW-1185">Reference proteome</keyword>
<evidence type="ECO:0000313" key="1">
    <source>
        <dbReference type="EnsemblPlants" id="OPUNC09G13110.1"/>
    </source>
</evidence>
<dbReference type="Gramene" id="OPUNC09G13110.1">
    <property type="protein sequence ID" value="OPUNC09G13110.1"/>
    <property type="gene ID" value="OPUNC09G13110"/>
</dbReference>
<dbReference type="Proteomes" id="UP000026962">
    <property type="component" value="Chromosome 9"/>
</dbReference>
<proteinExistence type="predicted"/>
<sequence length="188" mass="20972">MASRCERCCQQRPNLDVVRNSVRNLGTRRQPQQAYVTTSIRSCTRSIPLVVEIPGNMALGVRRGETTGMGPSVTVRDSRAASGEAGFHGRCHRQGAYACIIHLYLCHAITAFQAGRKWLRLEKPIHLSWALKRNKKKEGEEGRREEVGGATVSNVTDFVVTISLARKKGYYDKAAESEVNSTERRGNR</sequence>
<protein>
    <submittedName>
        <fullName evidence="1">Uncharacterized protein</fullName>
    </submittedName>
</protein>
<dbReference type="HOGENOM" id="CLU_1443231_0_0_1"/>